<feature type="transmembrane region" description="Helical" evidence="8">
    <location>
        <begin position="280"/>
        <end position="302"/>
    </location>
</feature>
<comment type="caution">
    <text evidence="9">The sequence shown here is derived from an EMBL/GenBank/DDBJ whole genome shotgun (WGS) entry which is preliminary data.</text>
</comment>
<evidence type="ECO:0000256" key="3">
    <source>
        <dbReference type="ARBA" id="ARBA00022475"/>
    </source>
</evidence>
<dbReference type="InterPro" id="IPR036259">
    <property type="entry name" value="MFS_trans_sf"/>
</dbReference>
<dbReference type="InterPro" id="IPR005828">
    <property type="entry name" value="MFS_sugar_transport-like"/>
</dbReference>
<feature type="transmembrane region" description="Helical" evidence="8">
    <location>
        <begin position="246"/>
        <end position="268"/>
    </location>
</feature>
<dbReference type="SUPFAM" id="SSF103473">
    <property type="entry name" value="MFS general substrate transporter"/>
    <property type="match status" value="1"/>
</dbReference>
<dbReference type="RefSeq" id="WP_338078002.1">
    <property type="nucleotide sequence ID" value="NZ_WFIY01000004.1"/>
</dbReference>
<dbReference type="GO" id="GO:0015293">
    <property type="term" value="F:symporter activity"/>
    <property type="evidence" value="ECO:0007669"/>
    <property type="project" value="UniProtKB-KW"/>
</dbReference>
<keyword evidence="2" id="KW-0813">Transport</keyword>
<evidence type="ECO:0000256" key="7">
    <source>
        <dbReference type="ARBA" id="ARBA00023136"/>
    </source>
</evidence>
<dbReference type="AlphaFoldDB" id="A0A6A9QFS4"/>
<dbReference type="Gene3D" id="1.20.1250.20">
    <property type="entry name" value="MFS general substrate transporter like domains"/>
    <property type="match status" value="1"/>
</dbReference>
<keyword evidence="7 8" id="KW-0472">Membrane</keyword>
<keyword evidence="3" id="KW-1003">Cell membrane</keyword>
<feature type="transmembrane region" description="Helical" evidence="8">
    <location>
        <begin position="395"/>
        <end position="418"/>
    </location>
</feature>
<protein>
    <submittedName>
        <fullName evidence="9">MFS transporter</fullName>
    </submittedName>
</protein>
<accession>A0A6A9QFS4</accession>
<evidence type="ECO:0000256" key="5">
    <source>
        <dbReference type="ARBA" id="ARBA00022847"/>
    </source>
</evidence>
<evidence type="ECO:0000256" key="1">
    <source>
        <dbReference type="ARBA" id="ARBA00004651"/>
    </source>
</evidence>
<keyword evidence="10" id="KW-1185">Reference proteome</keyword>
<feature type="transmembrane region" description="Helical" evidence="8">
    <location>
        <begin position="336"/>
        <end position="358"/>
    </location>
</feature>
<evidence type="ECO:0000313" key="9">
    <source>
        <dbReference type="EMBL" id="MUM65145.1"/>
    </source>
</evidence>
<evidence type="ECO:0000313" key="10">
    <source>
        <dbReference type="Proteomes" id="UP000440125"/>
    </source>
</evidence>
<feature type="transmembrane region" description="Helical" evidence="8">
    <location>
        <begin position="75"/>
        <end position="103"/>
    </location>
</feature>
<evidence type="ECO:0000256" key="2">
    <source>
        <dbReference type="ARBA" id="ARBA00022448"/>
    </source>
</evidence>
<proteinExistence type="predicted"/>
<feature type="transmembrane region" description="Helical" evidence="8">
    <location>
        <begin position="46"/>
        <end position="63"/>
    </location>
</feature>
<dbReference type="PANTHER" id="PTHR43528">
    <property type="entry name" value="ALPHA-KETOGLUTARATE PERMEASE"/>
    <property type="match status" value="1"/>
</dbReference>
<dbReference type="PANTHER" id="PTHR43528:SF1">
    <property type="entry name" value="ALPHA-KETOGLUTARATE PERMEASE"/>
    <property type="match status" value="1"/>
</dbReference>
<evidence type="ECO:0000256" key="6">
    <source>
        <dbReference type="ARBA" id="ARBA00022989"/>
    </source>
</evidence>
<keyword evidence="6 8" id="KW-1133">Transmembrane helix</keyword>
<feature type="transmembrane region" description="Helical" evidence="8">
    <location>
        <begin position="16"/>
        <end position="40"/>
    </location>
</feature>
<evidence type="ECO:0000256" key="4">
    <source>
        <dbReference type="ARBA" id="ARBA00022692"/>
    </source>
</evidence>
<evidence type="ECO:0000256" key="8">
    <source>
        <dbReference type="SAM" id="Phobius"/>
    </source>
</evidence>
<organism evidence="9 10">
    <name type="scientific">Acidianus infernus</name>
    <dbReference type="NCBI Taxonomy" id="12915"/>
    <lineage>
        <taxon>Archaea</taxon>
        <taxon>Thermoproteota</taxon>
        <taxon>Thermoprotei</taxon>
        <taxon>Sulfolobales</taxon>
        <taxon>Sulfolobaceae</taxon>
        <taxon>Acidianus</taxon>
    </lineage>
</organism>
<feature type="transmembrane region" description="Helical" evidence="8">
    <location>
        <begin position="183"/>
        <end position="201"/>
    </location>
</feature>
<dbReference type="InterPro" id="IPR051084">
    <property type="entry name" value="H+-coupled_symporters"/>
</dbReference>
<gene>
    <name evidence="9" type="ORF">D1867_07845</name>
</gene>
<dbReference type="Pfam" id="PF00083">
    <property type="entry name" value="Sugar_tr"/>
    <property type="match status" value="1"/>
</dbReference>
<feature type="transmembrane region" description="Helical" evidence="8">
    <location>
        <begin position="109"/>
        <end position="127"/>
    </location>
</feature>
<keyword evidence="5" id="KW-0769">Symport</keyword>
<comment type="subcellular location">
    <subcellularLocation>
        <location evidence="1">Cell membrane</location>
        <topology evidence="1">Multi-pass membrane protein</topology>
    </subcellularLocation>
</comment>
<keyword evidence="4 8" id="KW-0812">Transmembrane</keyword>
<name>A0A6A9QFS4_ACIIN</name>
<feature type="transmembrane region" description="Helical" evidence="8">
    <location>
        <begin position="309"/>
        <end position="330"/>
    </location>
</feature>
<dbReference type="GO" id="GO:0005886">
    <property type="term" value="C:plasma membrane"/>
    <property type="evidence" value="ECO:0007669"/>
    <property type="project" value="UniProtKB-SubCell"/>
</dbReference>
<dbReference type="Proteomes" id="UP000440125">
    <property type="component" value="Unassembled WGS sequence"/>
</dbReference>
<sequence>MDFSEIDFSKWTKAHWSLFSSLAVGFFMWGIIASIAPLFYPQVNQVWFLVVPIIAQLVGDLAISRLSDIRLGRKGTFFLTMGLYGTGALIIFGVSQAVVSGIISSSSPVFLPLVVLGIVLGYLGIEGEVPTALSYAGETMPLSLRETMLVFLPNFNNIGAMVAAAISYLTYYLSSSYLLELRTLGILAIVMVGFAIVMRYLTPESVRWLVKAGKKEEAEKEIKYFVAEVKHVIPGGVNKVSLGFRYAFLSIIGVSQYLTYGLMAYIIADYYFHGIVVDEIVFIANLGASIAGIIASFLVKYIPTRKFAVLSFLGGTLTMIPILLLISGVVPFSLGMFYVILLFNMAFSELGWATRTVLEPLLMPIKSRAFYIGLIRVAPMLAYAGSLYLTSGFSATQFVIYNLGLWALGLGGSLAWYYKGYDTNMIPIEETAGDTAYIERKE</sequence>
<dbReference type="EMBL" id="WFIY01000004">
    <property type="protein sequence ID" value="MUM65145.1"/>
    <property type="molecule type" value="Genomic_DNA"/>
</dbReference>
<feature type="transmembrane region" description="Helical" evidence="8">
    <location>
        <begin position="370"/>
        <end position="389"/>
    </location>
</feature>
<reference evidence="9 10" key="1">
    <citation type="submission" date="2019-10" db="EMBL/GenBank/DDBJ databases">
        <title>Genome Sequences from Six Type Strain Members of the Archaeal Family Sulfolobaceae: Acidianus ambivalens, Acidianus infernus, Metallosphaera prunae, Stygiolobus azoricus, Sulfolobus metallicus, and Sulfurisphaera ohwakuensis.</title>
        <authorList>
            <person name="Counts J.A."/>
            <person name="Kelly R.M."/>
        </authorList>
    </citation>
    <scope>NUCLEOTIDE SEQUENCE [LARGE SCALE GENOMIC DNA]</scope>
    <source>
        <strain evidence="9 10">DSM 3191</strain>
    </source>
</reference>
<feature type="transmembrane region" description="Helical" evidence="8">
    <location>
        <begin position="148"/>
        <end position="171"/>
    </location>
</feature>